<evidence type="ECO:0000256" key="4">
    <source>
        <dbReference type="ARBA" id="ARBA00022692"/>
    </source>
</evidence>
<evidence type="ECO:0000256" key="5">
    <source>
        <dbReference type="ARBA" id="ARBA00022989"/>
    </source>
</evidence>
<evidence type="ECO:0000313" key="9">
    <source>
        <dbReference type="EMBL" id="KAF2438504.1"/>
    </source>
</evidence>
<evidence type="ECO:0000256" key="6">
    <source>
        <dbReference type="ARBA" id="ARBA00023136"/>
    </source>
</evidence>
<keyword evidence="10" id="KW-1185">Reference proteome</keyword>
<feature type="transmembrane region" description="Helical" evidence="7">
    <location>
        <begin position="510"/>
        <end position="529"/>
    </location>
</feature>
<protein>
    <submittedName>
        <fullName evidence="9">MFS general substrate transporter</fullName>
    </submittedName>
</protein>
<dbReference type="GO" id="GO:0015798">
    <property type="term" value="P:myo-inositol transport"/>
    <property type="evidence" value="ECO:0007669"/>
    <property type="project" value="UniProtKB-ARBA"/>
</dbReference>
<keyword evidence="6 7" id="KW-0472">Membrane</keyword>
<reference evidence="9" key="1">
    <citation type="journal article" date="2020" name="Stud. Mycol.">
        <title>101 Dothideomycetes genomes: a test case for predicting lifestyles and emergence of pathogens.</title>
        <authorList>
            <person name="Haridas S."/>
            <person name="Albert R."/>
            <person name="Binder M."/>
            <person name="Bloem J."/>
            <person name="Labutti K."/>
            <person name="Salamov A."/>
            <person name="Andreopoulos B."/>
            <person name="Baker S."/>
            <person name="Barry K."/>
            <person name="Bills G."/>
            <person name="Bluhm B."/>
            <person name="Cannon C."/>
            <person name="Castanera R."/>
            <person name="Culley D."/>
            <person name="Daum C."/>
            <person name="Ezra D."/>
            <person name="Gonzalez J."/>
            <person name="Henrissat B."/>
            <person name="Kuo A."/>
            <person name="Liang C."/>
            <person name="Lipzen A."/>
            <person name="Lutzoni F."/>
            <person name="Magnuson J."/>
            <person name="Mondo S."/>
            <person name="Nolan M."/>
            <person name="Ohm R."/>
            <person name="Pangilinan J."/>
            <person name="Park H.-J."/>
            <person name="Ramirez L."/>
            <person name="Alfaro M."/>
            <person name="Sun H."/>
            <person name="Tritt A."/>
            <person name="Yoshinaga Y."/>
            <person name="Zwiers L.-H."/>
            <person name="Turgeon B."/>
            <person name="Goodwin S."/>
            <person name="Spatafora J."/>
            <person name="Crous P."/>
            <person name="Grigoriev I."/>
        </authorList>
    </citation>
    <scope>NUCLEOTIDE SEQUENCE</scope>
    <source>
        <strain evidence="9">CBS 690.94</strain>
    </source>
</reference>
<evidence type="ECO:0000256" key="2">
    <source>
        <dbReference type="ARBA" id="ARBA00010992"/>
    </source>
</evidence>
<dbReference type="PRINTS" id="PR00171">
    <property type="entry name" value="SUGRTRNSPORT"/>
</dbReference>
<comment type="caution">
    <text evidence="9">The sequence shown here is derived from an EMBL/GenBank/DDBJ whole genome shotgun (WGS) entry which is preliminary data.</text>
</comment>
<dbReference type="GO" id="GO:0022857">
    <property type="term" value="F:transmembrane transporter activity"/>
    <property type="evidence" value="ECO:0007669"/>
    <property type="project" value="InterPro"/>
</dbReference>
<dbReference type="InterPro" id="IPR003663">
    <property type="entry name" value="Sugar/inositol_transpt"/>
</dbReference>
<keyword evidence="4 7" id="KW-0812">Transmembrane</keyword>
<dbReference type="InterPro" id="IPR005828">
    <property type="entry name" value="MFS_sugar_transport-like"/>
</dbReference>
<dbReference type="PANTHER" id="PTHR48020">
    <property type="entry name" value="PROTON MYO-INOSITOL COTRANSPORTER"/>
    <property type="match status" value="1"/>
</dbReference>
<feature type="transmembrane region" description="Helical" evidence="7">
    <location>
        <begin position="209"/>
        <end position="230"/>
    </location>
</feature>
<accession>A0A9P4P519</accession>
<dbReference type="InterPro" id="IPR050814">
    <property type="entry name" value="Myo-inositol_Transporter"/>
</dbReference>
<dbReference type="Pfam" id="PF00083">
    <property type="entry name" value="Sugar_tr"/>
    <property type="match status" value="2"/>
</dbReference>
<gene>
    <name evidence="9" type="ORF">P171DRAFT_526171</name>
</gene>
<dbReference type="InterPro" id="IPR036259">
    <property type="entry name" value="MFS_trans_sf"/>
</dbReference>
<comment type="similarity">
    <text evidence="2">Belongs to the major facilitator superfamily. Sugar transporter (TC 2.A.1.1) family.</text>
</comment>
<comment type="subcellular location">
    <subcellularLocation>
        <location evidence="1">Membrane</location>
        <topology evidence="1">Multi-pass membrane protein</topology>
    </subcellularLocation>
</comment>
<dbReference type="GO" id="GO:0015791">
    <property type="term" value="P:polyol transmembrane transport"/>
    <property type="evidence" value="ECO:0007669"/>
    <property type="project" value="UniProtKB-ARBA"/>
</dbReference>
<feature type="transmembrane region" description="Helical" evidence="7">
    <location>
        <begin position="236"/>
        <end position="257"/>
    </location>
</feature>
<feature type="transmembrane region" description="Helical" evidence="7">
    <location>
        <begin position="577"/>
        <end position="601"/>
    </location>
</feature>
<feature type="transmembrane region" description="Helical" evidence="7">
    <location>
        <begin position="269"/>
        <end position="294"/>
    </location>
</feature>
<feature type="transmembrane region" description="Helical" evidence="7">
    <location>
        <begin position="300"/>
        <end position="320"/>
    </location>
</feature>
<evidence type="ECO:0000313" key="10">
    <source>
        <dbReference type="Proteomes" id="UP000799764"/>
    </source>
</evidence>
<proteinExistence type="inferred from homology"/>
<feature type="transmembrane region" description="Helical" evidence="7">
    <location>
        <begin position="476"/>
        <end position="498"/>
    </location>
</feature>
<dbReference type="GO" id="GO:0016020">
    <property type="term" value="C:membrane"/>
    <property type="evidence" value="ECO:0007669"/>
    <property type="project" value="UniProtKB-SubCell"/>
</dbReference>
<feature type="transmembrane region" description="Helical" evidence="7">
    <location>
        <begin position="541"/>
        <end position="565"/>
    </location>
</feature>
<dbReference type="Gene3D" id="1.20.1250.20">
    <property type="entry name" value="MFS general substrate transporter like domains"/>
    <property type="match status" value="1"/>
</dbReference>
<name>A0A9P4P519_9PLEO</name>
<keyword evidence="5 7" id="KW-1133">Transmembrane helix</keyword>
<organism evidence="9 10">
    <name type="scientific">Karstenula rhodostoma CBS 690.94</name>
    <dbReference type="NCBI Taxonomy" id="1392251"/>
    <lineage>
        <taxon>Eukaryota</taxon>
        <taxon>Fungi</taxon>
        <taxon>Dikarya</taxon>
        <taxon>Ascomycota</taxon>
        <taxon>Pezizomycotina</taxon>
        <taxon>Dothideomycetes</taxon>
        <taxon>Pleosporomycetidae</taxon>
        <taxon>Pleosporales</taxon>
        <taxon>Massarineae</taxon>
        <taxon>Didymosphaeriaceae</taxon>
        <taxon>Karstenula</taxon>
    </lineage>
</organism>
<dbReference type="EMBL" id="MU001512">
    <property type="protein sequence ID" value="KAF2438504.1"/>
    <property type="molecule type" value="Genomic_DNA"/>
</dbReference>
<feature type="transmembrane region" description="Helical" evidence="7">
    <location>
        <begin position="176"/>
        <end position="197"/>
    </location>
</feature>
<dbReference type="PANTHER" id="PTHR48020:SF40">
    <property type="entry name" value="MAJOR FACILITATOR SUPERFAMILY (MFS) PROFILE DOMAIN-CONTAINING PROTEIN"/>
    <property type="match status" value="1"/>
</dbReference>
<evidence type="ECO:0000259" key="8">
    <source>
        <dbReference type="PROSITE" id="PS50850"/>
    </source>
</evidence>
<keyword evidence="3" id="KW-0813">Transport</keyword>
<feature type="transmembrane region" description="Helical" evidence="7">
    <location>
        <begin position="607"/>
        <end position="628"/>
    </location>
</feature>
<sequence length="680" mass="76167">MTQVQDAAGHNNKEVAGPFTEWVQIPDNPDVGRRLPLHLVEERHAVEFHKRNQLPIEKHLFVRGVLALRSQDLIEPLLKKQVESHKNEPNAFNAIIRLKIGKHEYTKLETEILYHAWSRDRRQTIRSLSRGWDQAAMAGAAIEVMNNLGRPTHTGPSSGTTKRATDLNIDIDYNTWMLGFTVGAPFFAGAILGLIITDPITRFWGFGRRGAICVAGVFSLISVVGCASAHQWKHLLGFRILLGAGMAGKASIVPILLSETSPKNVRGILLVFWQLFVAFGLAVGSFANIIVYRIDVNSSWRYMFIAAVIPALFLISLILFSPESPRWLLKESGGQKQDEIGRQKLVQHAFLSLIDLRGEPVPIVAAGEIYLMHTRLIDEQYHLAKASSSAARLLPLPEDDSIPERRLCDQIQHIGWWPRVKLMFFHSGLMRRAHLAAFAVMISQQLCGINLLAFISDTFLRASIFHHNDATTPRQNMTLLGFSCMFMSLNFVTTIFVLPYIDKSNGRRRLLNISFPGMALSLLFAAIVLRSLHNPSTGIIAAYYIFLGLFTIAYSIGEGPAAFVISAEVFPLVNRELGMSLAVFWNFLGAGLLAVISPWLVKYLDQLGVLLLFSGLNLVAWFICYWLVPDTGNEDLEDVFAQLDITSGFLLIYTIKTLWRRATGLVEYCLHRGNKPWLVL</sequence>
<dbReference type="InterPro" id="IPR020846">
    <property type="entry name" value="MFS_dom"/>
</dbReference>
<feature type="domain" description="Major facilitator superfamily (MFS) profile" evidence="8">
    <location>
        <begin position="135"/>
        <end position="632"/>
    </location>
</feature>
<dbReference type="OrthoDB" id="6339427at2759"/>
<dbReference type="PROSITE" id="PS50850">
    <property type="entry name" value="MFS"/>
    <property type="match status" value="1"/>
</dbReference>
<dbReference type="Proteomes" id="UP000799764">
    <property type="component" value="Unassembled WGS sequence"/>
</dbReference>
<feature type="transmembrane region" description="Helical" evidence="7">
    <location>
        <begin position="433"/>
        <end position="456"/>
    </location>
</feature>
<dbReference type="AlphaFoldDB" id="A0A9P4P519"/>
<evidence type="ECO:0000256" key="1">
    <source>
        <dbReference type="ARBA" id="ARBA00004141"/>
    </source>
</evidence>
<dbReference type="SUPFAM" id="SSF103473">
    <property type="entry name" value="MFS general substrate transporter"/>
    <property type="match status" value="1"/>
</dbReference>
<evidence type="ECO:0000256" key="3">
    <source>
        <dbReference type="ARBA" id="ARBA00022448"/>
    </source>
</evidence>
<evidence type="ECO:0000256" key="7">
    <source>
        <dbReference type="SAM" id="Phobius"/>
    </source>
</evidence>